<dbReference type="Proteomes" id="UP001210528">
    <property type="component" value="Unassembled WGS sequence"/>
</dbReference>
<name>A0ABT4Z739_HALEZ</name>
<sequence>MSVTIPVVSTPNVLGGKPRVEGTRVGVHQIGSLIREQGWSTAAVAEAFDLTPDEIDAALTYRG</sequence>
<dbReference type="Pfam" id="PF04255">
    <property type="entry name" value="DUF433"/>
    <property type="match status" value="1"/>
</dbReference>
<dbReference type="EMBL" id="JAQLUK010000044">
    <property type="protein sequence ID" value="MDB2293989.1"/>
    <property type="molecule type" value="Genomic_DNA"/>
</dbReference>
<evidence type="ECO:0000313" key="2">
    <source>
        <dbReference type="Proteomes" id="UP001210528"/>
    </source>
</evidence>
<dbReference type="Gene3D" id="1.10.10.10">
    <property type="entry name" value="Winged helix-like DNA-binding domain superfamily/Winged helix DNA-binding domain"/>
    <property type="match status" value="1"/>
</dbReference>
<evidence type="ECO:0000313" key="1">
    <source>
        <dbReference type="EMBL" id="MDB2293989.1"/>
    </source>
</evidence>
<dbReference type="InterPro" id="IPR036388">
    <property type="entry name" value="WH-like_DNA-bd_sf"/>
</dbReference>
<accession>A0ABT4Z739</accession>
<keyword evidence="2" id="KW-1185">Reference proteome</keyword>
<dbReference type="SUPFAM" id="SSF46689">
    <property type="entry name" value="Homeodomain-like"/>
    <property type="match status" value="1"/>
</dbReference>
<reference evidence="1 2" key="1">
    <citation type="submission" date="2023-01" db="EMBL/GenBank/DDBJ databases">
        <title>Halorubrum ezzemoulense from Santa Pola, Spain.</title>
        <authorList>
            <person name="Feng Y."/>
            <person name="Louyakis A.S."/>
            <person name="Gogarten J.P."/>
        </authorList>
    </citation>
    <scope>NUCLEOTIDE SEQUENCE [LARGE SCALE GENOMIC DNA]</scope>
    <source>
        <strain evidence="1 2">AMM015</strain>
    </source>
</reference>
<comment type="caution">
    <text evidence="1">The sequence shown here is derived from an EMBL/GenBank/DDBJ whole genome shotgun (WGS) entry which is preliminary data.</text>
</comment>
<dbReference type="PANTHER" id="PTHR34849:SF3">
    <property type="entry name" value="SSR2962 PROTEIN"/>
    <property type="match status" value="1"/>
</dbReference>
<organism evidence="1 2">
    <name type="scientific">Halorubrum ezzemoulense</name>
    <name type="common">Halorubrum chaoviator</name>
    <dbReference type="NCBI Taxonomy" id="337243"/>
    <lineage>
        <taxon>Archaea</taxon>
        <taxon>Methanobacteriati</taxon>
        <taxon>Methanobacteriota</taxon>
        <taxon>Stenosarchaea group</taxon>
        <taxon>Halobacteria</taxon>
        <taxon>Halobacteriales</taxon>
        <taxon>Haloferacaceae</taxon>
        <taxon>Halorubrum</taxon>
    </lineage>
</organism>
<dbReference type="RefSeq" id="WP_089309052.1">
    <property type="nucleotide sequence ID" value="NZ_FZNK01000011.1"/>
</dbReference>
<protein>
    <submittedName>
        <fullName evidence="1">DUF433 domain-containing protein</fullName>
    </submittedName>
</protein>
<dbReference type="InterPro" id="IPR009057">
    <property type="entry name" value="Homeodomain-like_sf"/>
</dbReference>
<proteinExistence type="predicted"/>
<gene>
    <name evidence="1" type="ORF">PM085_17305</name>
</gene>
<dbReference type="InterPro" id="IPR007367">
    <property type="entry name" value="DUF433"/>
</dbReference>
<dbReference type="PANTHER" id="PTHR34849">
    <property type="entry name" value="SSL5025 PROTEIN"/>
    <property type="match status" value="1"/>
</dbReference>